<keyword evidence="7" id="KW-1185">Reference proteome</keyword>
<dbReference type="EMBL" id="JAUYVI010000001">
    <property type="protein sequence ID" value="MDQ7246139.1"/>
    <property type="molecule type" value="Genomic_DNA"/>
</dbReference>
<keyword evidence="3" id="KW-0813">Transport</keyword>
<evidence type="ECO:0000256" key="1">
    <source>
        <dbReference type="ARBA" id="ARBA00010062"/>
    </source>
</evidence>
<accession>A0ABU0YEL5</accession>
<feature type="domain" description="Leucine-binding protein" evidence="5">
    <location>
        <begin position="35"/>
        <end position="379"/>
    </location>
</feature>
<dbReference type="PANTHER" id="PTHR30483:SF6">
    <property type="entry name" value="PERIPLASMIC BINDING PROTEIN OF ABC TRANSPORTER FOR NATURAL AMINO ACIDS"/>
    <property type="match status" value="1"/>
</dbReference>
<dbReference type="RefSeq" id="WP_379953510.1">
    <property type="nucleotide sequence ID" value="NZ_JAUYVI010000001.1"/>
</dbReference>
<evidence type="ECO:0000259" key="5">
    <source>
        <dbReference type="Pfam" id="PF13458"/>
    </source>
</evidence>
<evidence type="ECO:0000313" key="6">
    <source>
        <dbReference type="EMBL" id="MDQ7246139.1"/>
    </source>
</evidence>
<dbReference type="Gene3D" id="3.40.50.2300">
    <property type="match status" value="2"/>
</dbReference>
<keyword evidence="3" id="KW-0029">Amino-acid transport</keyword>
<keyword evidence="2 4" id="KW-0732">Signal</keyword>
<reference evidence="7" key="1">
    <citation type="submission" date="2023-08" db="EMBL/GenBank/DDBJ databases">
        <title>Rhodospirillaceae gen. nov., a novel taxon isolated from the Yangtze River Yuezi River estuary sludge.</title>
        <authorList>
            <person name="Ruan L."/>
        </authorList>
    </citation>
    <scope>NUCLEOTIDE SEQUENCE [LARGE SCALE GENOMIC DNA]</scope>
    <source>
        <strain evidence="7">R-7</strain>
    </source>
</reference>
<evidence type="ECO:0000256" key="4">
    <source>
        <dbReference type="SAM" id="SignalP"/>
    </source>
</evidence>
<comment type="similarity">
    <text evidence="1">Belongs to the leucine-binding protein family.</text>
</comment>
<dbReference type="InterPro" id="IPR028081">
    <property type="entry name" value="Leu-bd"/>
</dbReference>
<comment type="caution">
    <text evidence="6">The sequence shown here is derived from an EMBL/GenBank/DDBJ whole genome shotgun (WGS) entry which is preliminary data.</text>
</comment>
<sequence length="420" mass="45429">MTWNVGSRAWVKRAVAPLALTIGLATIAAAHAEDTVKIGILAQVTGSSSADAQESIRGAQMAIDEANAAGGIAGHKFELVVGDVKNGDAGDVTSAAERLLGDDDVHFMLTGYASLTNFEIDMMAEAGMPYMLAATSTQTREIIAPNPDKYWCCWSLTPSFDAYGTDVTVLAENLAKAGKIKLKNHKVAIISSDNAYSKTISEAMKVKFKAAGWTITVDEMVPFGEVNDWRTILTKVRQDPPDVVINADYLPNNSATFLKQFQEQPTDSLVFLQYAPSVPEFIKLTGEGSTGVVYDLLGGVINSPKNPRAIDLSEKFKKLYGVDSGTYGIGLYEMVSIYFDALKKSGGDPTNHEAVAKAIGATDKVAAEGRIQFDPKTHLSVQGDDNVPLLFFQIWKGDRVLIQPDKFSTGEFQLPPWMSK</sequence>
<evidence type="ECO:0000313" key="7">
    <source>
        <dbReference type="Proteomes" id="UP001230156"/>
    </source>
</evidence>
<feature type="signal peptide" evidence="4">
    <location>
        <begin position="1"/>
        <end position="32"/>
    </location>
</feature>
<dbReference type="Proteomes" id="UP001230156">
    <property type="component" value="Unassembled WGS sequence"/>
</dbReference>
<evidence type="ECO:0000256" key="2">
    <source>
        <dbReference type="ARBA" id="ARBA00022729"/>
    </source>
</evidence>
<dbReference type="InterPro" id="IPR051010">
    <property type="entry name" value="BCAA_transport"/>
</dbReference>
<dbReference type="Pfam" id="PF13458">
    <property type="entry name" value="Peripla_BP_6"/>
    <property type="match status" value="1"/>
</dbReference>
<proteinExistence type="inferred from homology"/>
<gene>
    <name evidence="6" type="ORF">Q8A70_00615</name>
</gene>
<organism evidence="6 7">
    <name type="scientific">Dongia sedimenti</name>
    <dbReference type="NCBI Taxonomy" id="3064282"/>
    <lineage>
        <taxon>Bacteria</taxon>
        <taxon>Pseudomonadati</taxon>
        <taxon>Pseudomonadota</taxon>
        <taxon>Alphaproteobacteria</taxon>
        <taxon>Rhodospirillales</taxon>
        <taxon>Dongiaceae</taxon>
        <taxon>Dongia</taxon>
    </lineage>
</organism>
<protein>
    <submittedName>
        <fullName evidence="6">ABC transporter substrate-binding protein</fullName>
    </submittedName>
</protein>
<dbReference type="PANTHER" id="PTHR30483">
    <property type="entry name" value="LEUCINE-SPECIFIC-BINDING PROTEIN"/>
    <property type="match status" value="1"/>
</dbReference>
<feature type="chain" id="PRO_5046824637" evidence="4">
    <location>
        <begin position="33"/>
        <end position="420"/>
    </location>
</feature>
<dbReference type="InterPro" id="IPR028082">
    <property type="entry name" value="Peripla_BP_I"/>
</dbReference>
<dbReference type="SUPFAM" id="SSF53822">
    <property type="entry name" value="Periplasmic binding protein-like I"/>
    <property type="match status" value="1"/>
</dbReference>
<name>A0ABU0YEL5_9PROT</name>
<evidence type="ECO:0000256" key="3">
    <source>
        <dbReference type="ARBA" id="ARBA00022970"/>
    </source>
</evidence>